<keyword evidence="3" id="KW-0804">Transcription</keyword>
<dbReference type="PROSITE" id="PS51118">
    <property type="entry name" value="HTH_HXLR"/>
    <property type="match status" value="1"/>
</dbReference>
<sequence length="102" mass="11168">MACGLDIFGDRWTLLVVRDLVLGSERFKDFAASPEGIPTNILTDRLGRLQASGIVELTAAADGSRHPAYRLTEKGKAMKPILAAMRDWGLAWEKGTKVKLGR</sequence>
<keyword evidence="6" id="KW-1185">Reference proteome</keyword>
<dbReference type="PANTHER" id="PTHR33204:SF37">
    <property type="entry name" value="HTH-TYPE TRANSCRIPTIONAL REGULATOR YODB"/>
    <property type="match status" value="1"/>
</dbReference>
<dbReference type="EMBL" id="CP016094">
    <property type="protein sequence ID" value="AOS43872.1"/>
    <property type="molecule type" value="Genomic_DNA"/>
</dbReference>
<evidence type="ECO:0000259" key="4">
    <source>
        <dbReference type="PROSITE" id="PS51118"/>
    </source>
</evidence>
<organism evidence="5 6">
    <name type="scientific">Lacunisphaera limnophila</name>
    <dbReference type="NCBI Taxonomy" id="1838286"/>
    <lineage>
        <taxon>Bacteria</taxon>
        <taxon>Pseudomonadati</taxon>
        <taxon>Verrucomicrobiota</taxon>
        <taxon>Opitutia</taxon>
        <taxon>Opitutales</taxon>
        <taxon>Opitutaceae</taxon>
        <taxon>Lacunisphaera</taxon>
    </lineage>
</organism>
<evidence type="ECO:0000256" key="1">
    <source>
        <dbReference type="ARBA" id="ARBA00023015"/>
    </source>
</evidence>
<accession>A0A1D8ASM9</accession>
<evidence type="ECO:0000313" key="6">
    <source>
        <dbReference type="Proteomes" id="UP000095228"/>
    </source>
</evidence>
<dbReference type="PATRIC" id="fig|1838286.3.peg.934"/>
<dbReference type="Proteomes" id="UP000095228">
    <property type="component" value="Chromosome"/>
</dbReference>
<protein>
    <submittedName>
        <fullName evidence="5">HTH-type transcriptional regulator YodB</fullName>
    </submittedName>
</protein>
<keyword evidence="1" id="KW-0805">Transcription regulation</keyword>
<dbReference type="SUPFAM" id="SSF46785">
    <property type="entry name" value="Winged helix' DNA-binding domain"/>
    <property type="match status" value="1"/>
</dbReference>
<dbReference type="GO" id="GO:0003677">
    <property type="term" value="F:DNA binding"/>
    <property type="evidence" value="ECO:0007669"/>
    <property type="project" value="UniProtKB-KW"/>
</dbReference>
<dbReference type="Pfam" id="PF01638">
    <property type="entry name" value="HxlR"/>
    <property type="match status" value="1"/>
</dbReference>
<name>A0A1D8ASM9_9BACT</name>
<dbReference type="STRING" id="1838286.Verru16b_00930"/>
<proteinExistence type="predicted"/>
<dbReference type="KEGG" id="obg:Verru16b_00930"/>
<dbReference type="InterPro" id="IPR002577">
    <property type="entry name" value="HTH_HxlR"/>
</dbReference>
<reference evidence="5 6" key="1">
    <citation type="submission" date="2016-06" db="EMBL/GenBank/DDBJ databases">
        <title>Three novel species with peptidoglycan cell walls form the new genus Lacunisphaera gen. nov. in the family Opitutaceae of the verrucomicrobial subdivision 4.</title>
        <authorList>
            <person name="Rast P."/>
            <person name="Gloeckner I."/>
            <person name="Jogler M."/>
            <person name="Boedeker C."/>
            <person name="Jeske O."/>
            <person name="Wiegand S."/>
            <person name="Reinhardt R."/>
            <person name="Schumann P."/>
            <person name="Rohde M."/>
            <person name="Spring S."/>
            <person name="Gloeckner F.O."/>
            <person name="Jogler C."/>
        </authorList>
    </citation>
    <scope>NUCLEOTIDE SEQUENCE [LARGE SCALE GENOMIC DNA]</scope>
    <source>
        <strain evidence="5 6">IG16b</strain>
    </source>
</reference>
<gene>
    <name evidence="5" type="primary">yodB</name>
    <name evidence="5" type="ORF">Verru16b_00930</name>
</gene>
<dbReference type="PANTHER" id="PTHR33204">
    <property type="entry name" value="TRANSCRIPTIONAL REGULATOR, MARR FAMILY"/>
    <property type="match status" value="1"/>
</dbReference>
<evidence type="ECO:0000313" key="5">
    <source>
        <dbReference type="EMBL" id="AOS43872.1"/>
    </source>
</evidence>
<keyword evidence="2" id="KW-0238">DNA-binding</keyword>
<evidence type="ECO:0000256" key="2">
    <source>
        <dbReference type="ARBA" id="ARBA00023125"/>
    </source>
</evidence>
<dbReference type="InterPro" id="IPR036388">
    <property type="entry name" value="WH-like_DNA-bd_sf"/>
</dbReference>
<dbReference type="Gene3D" id="1.10.10.10">
    <property type="entry name" value="Winged helix-like DNA-binding domain superfamily/Winged helix DNA-binding domain"/>
    <property type="match status" value="1"/>
</dbReference>
<feature type="domain" description="HTH hxlR-type" evidence="4">
    <location>
        <begin position="1"/>
        <end position="97"/>
    </location>
</feature>
<dbReference type="InterPro" id="IPR036390">
    <property type="entry name" value="WH_DNA-bd_sf"/>
</dbReference>
<evidence type="ECO:0000256" key="3">
    <source>
        <dbReference type="ARBA" id="ARBA00023163"/>
    </source>
</evidence>
<dbReference type="AlphaFoldDB" id="A0A1D8ASM9"/>